<protein>
    <submittedName>
        <fullName evidence="1">Uncharacterized protein</fullName>
    </submittedName>
</protein>
<name>A0A7J8ZKF7_9ROSI</name>
<keyword evidence="2" id="KW-1185">Reference proteome</keyword>
<reference evidence="1 2" key="1">
    <citation type="journal article" date="2019" name="Genome Biol. Evol.">
        <title>Insights into the evolution of the New World diploid cottons (Gossypium, subgenus Houzingenia) based on genome sequencing.</title>
        <authorList>
            <person name="Grover C.E."/>
            <person name="Arick M.A. 2nd"/>
            <person name="Thrash A."/>
            <person name="Conover J.L."/>
            <person name="Sanders W.S."/>
            <person name="Peterson D.G."/>
            <person name="Frelichowski J.E."/>
            <person name="Scheffler J.A."/>
            <person name="Scheffler B.E."/>
            <person name="Wendel J.F."/>
        </authorList>
    </citation>
    <scope>NUCLEOTIDE SEQUENCE [LARGE SCALE GENOMIC DNA]</scope>
    <source>
        <strain evidence="1">4</strain>
        <tissue evidence="1">Leaf</tissue>
    </source>
</reference>
<dbReference type="EMBL" id="JABEZV010000005">
    <property type="protein sequence ID" value="MBA0712100.1"/>
    <property type="molecule type" value="Genomic_DNA"/>
</dbReference>
<dbReference type="Proteomes" id="UP000593574">
    <property type="component" value="Unassembled WGS sequence"/>
</dbReference>
<feature type="non-terminal residue" evidence="1">
    <location>
        <position position="1"/>
    </location>
</feature>
<proteinExistence type="predicted"/>
<gene>
    <name evidence="1" type="ORF">Golax_011222</name>
</gene>
<evidence type="ECO:0000313" key="2">
    <source>
        <dbReference type="Proteomes" id="UP000593574"/>
    </source>
</evidence>
<evidence type="ECO:0000313" key="1">
    <source>
        <dbReference type="EMBL" id="MBA0712100.1"/>
    </source>
</evidence>
<organism evidence="1 2">
    <name type="scientific">Gossypium laxum</name>
    <dbReference type="NCBI Taxonomy" id="34288"/>
    <lineage>
        <taxon>Eukaryota</taxon>
        <taxon>Viridiplantae</taxon>
        <taxon>Streptophyta</taxon>
        <taxon>Embryophyta</taxon>
        <taxon>Tracheophyta</taxon>
        <taxon>Spermatophyta</taxon>
        <taxon>Magnoliopsida</taxon>
        <taxon>eudicotyledons</taxon>
        <taxon>Gunneridae</taxon>
        <taxon>Pentapetalae</taxon>
        <taxon>rosids</taxon>
        <taxon>malvids</taxon>
        <taxon>Malvales</taxon>
        <taxon>Malvaceae</taxon>
        <taxon>Malvoideae</taxon>
        <taxon>Gossypium</taxon>
    </lineage>
</organism>
<dbReference type="AlphaFoldDB" id="A0A7J8ZKF7"/>
<comment type="caution">
    <text evidence="1">The sequence shown here is derived from an EMBL/GenBank/DDBJ whole genome shotgun (WGS) entry which is preliminary data.</text>
</comment>
<accession>A0A7J8ZKF7</accession>
<sequence length="34" mass="3750">LKTALAHLEIQFHVTSDIVILLAVSQFPATKTPF</sequence>